<reference evidence="3" key="1">
    <citation type="submission" date="2019-12" db="EMBL/GenBank/DDBJ databases">
        <authorList>
            <person name="Scholes J."/>
        </authorList>
    </citation>
    <scope>NUCLEOTIDE SEQUENCE</scope>
</reference>
<dbReference type="InterPro" id="IPR025836">
    <property type="entry name" value="Zn_knuckle_CX2CX4HX4C"/>
</dbReference>
<comment type="caution">
    <text evidence="3">The sequence shown here is derived from an EMBL/GenBank/DDBJ whole genome shotgun (WGS) entry which is preliminary data.</text>
</comment>
<dbReference type="AlphaFoldDB" id="A0A9N7NQD8"/>
<dbReference type="EMBL" id="CACSLK010034002">
    <property type="protein sequence ID" value="CAA0840702.1"/>
    <property type="molecule type" value="Genomic_DNA"/>
</dbReference>
<name>A0A9N7NQD8_STRHE</name>
<evidence type="ECO:0000313" key="4">
    <source>
        <dbReference type="Proteomes" id="UP001153555"/>
    </source>
</evidence>
<evidence type="ECO:0000313" key="3">
    <source>
        <dbReference type="EMBL" id="CAA0840702.1"/>
    </source>
</evidence>
<gene>
    <name evidence="3" type="ORF">SHERM_06743</name>
</gene>
<dbReference type="InterPro" id="IPR040256">
    <property type="entry name" value="At4g02000-like"/>
</dbReference>
<evidence type="ECO:0000259" key="2">
    <source>
        <dbReference type="Pfam" id="PF14392"/>
    </source>
</evidence>
<dbReference type="Proteomes" id="UP001153555">
    <property type="component" value="Unassembled WGS sequence"/>
</dbReference>
<feature type="region of interest" description="Disordered" evidence="1">
    <location>
        <begin position="140"/>
        <end position="180"/>
    </location>
</feature>
<dbReference type="OrthoDB" id="1938170at2759"/>
<dbReference type="PANTHER" id="PTHR31286:SF178">
    <property type="entry name" value="DUF4283 DOMAIN-CONTAINING PROTEIN"/>
    <property type="match status" value="1"/>
</dbReference>
<feature type="domain" description="Zinc knuckle CX2CX4HX4C" evidence="2">
    <location>
        <begin position="76"/>
        <end position="108"/>
    </location>
</feature>
<organism evidence="3 4">
    <name type="scientific">Striga hermonthica</name>
    <name type="common">Purple witchweed</name>
    <name type="synonym">Buchnera hermonthica</name>
    <dbReference type="NCBI Taxonomy" id="68872"/>
    <lineage>
        <taxon>Eukaryota</taxon>
        <taxon>Viridiplantae</taxon>
        <taxon>Streptophyta</taxon>
        <taxon>Embryophyta</taxon>
        <taxon>Tracheophyta</taxon>
        <taxon>Spermatophyta</taxon>
        <taxon>Magnoliopsida</taxon>
        <taxon>eudicotyledons</taxon>
        <taxon>Gunneridae</taxon>
        <taxon>Pentapetalae</taxon>
        <taxon>asterids</taxon>
        <taxon>lamiids</taxon>
        <taxon>Lamiales</taxon>
        <taxon>Orobanchaceae</taxon>
        <taxon>Buchnereae</taxon>
        <taxon>Striga</taxon>
    </lineage>
</organism>
<keyword evidence="4" id="KW-1185">Reference proteome</keyword>
<proteinExistence type="predicted"/>
<sequence>MSQDFSPEEEVIKIWVNILNLPLHWISEDTGLKIGEKIGKTLTIQIPNEGGQVGQVIKVLVELQVSEPIPRGSFIRVGSESTWVDFKYEALQTFCCYCGLIGHSDRVCVPKAEDVKRGGLCVCQFGEWLRASSISYSPAKSQNSQGVGSHSHEKVNSDNLEQVGGRSEGGNESGKSVAPSQGVNIIGESQNLQIVDYIDPKPGPVEGSTSIVLADAGLEHIQDNLPPIPEGNLVDVEVQTPAVGVEIPLRKKTIKLRKARLKAGDSSERMSIDLVGGSRSQGNRVRSLKRGSDMVEVEVGVMEGFLMS</sequence>
<dbReference type="PANTHER" id="PTHR31286">
    <property type="entry name" value="GLYCINE-RICH CELL WALL STRUCTURAL PROTEIN 1.8-LIKE"/>
    <property type="match status" value="1"/>
</dbReference>
<protein>
    <recommendedName>
        <fullName evidence="2">Zinc knuckle CX2CX4HX4C domain-containing protein</fullName>
    </recommendedName>
</protein>
<evidence type="ECO:0000256" key="1">
    <source>
        <dbReference type="SAM" id="MobiDB-lite"/>
    </source>
</evidence>
<dbReference type="Pfam" id="PF14392">
    <property type="entry name" value="zf-CCHC_4"/>
    <property type="match status" value="1"/>
</dbReference>
<accession>A0A9N7NQD8</accession>